<evidence type="ECO:0000256" key="7">
    <source>
        <dbReference type="PIRSR" id="PIRSR016262-1"/>
    </source>
</evidence>
<feature type="domain" description="BPL/LPL catalytic" evidence="10">
    <location>
        <begin position="35"/>
        <end position="221"/>
    </location>
</feature>
<keyword evidence="2 5" id="KW-0808">Transferase</keyword>
<dbReference type="InterPro" id="IPR045864">
    <property type="entry name" value="aa-tRNA-synth_II/BPL/LPL"/>
</dbReference>
<feature type="binding site" evidence="5 8">
    <location>
        <begin position="162"/>
        <end position="164"/>
    </location>
    <ligand>
        <name>substrate</name>
    </ligand>
</feature>
<dbReference type="InterPro" id="IPR000544">
    <property type="entry name" value="Octanoyltransferase"/>
</dbReference>
<feature type="active site" description="Acyl-thioester intermediate" evidence="5 7">
    <location>
        <position position="180"/>
    </location>
</feature>
<proteinExistence type="inferred from homology"/>
<comment type="catalytic activity">
    <reaction evidence="5 6">
        <text>octanoyl-[ACP] + L-lysyl-[protein] = N(6)-octanoyl-L-lysyl-[protein] + holo-[ACP] + H(+)</text>
        <dbReference type="Rhea" id="RHEA:17665"/>
        <dbReference type="Rhea" id="RHEA-COMP:9636"/>
        <dbReference type="Rhea" id="RHEA-COMP:9685"/>
        <dbReference type="Rhea" id="RHEA-COMP:9752"/>
        <dbReference type="Rhea" id="RHEA-COMP:9928"/>
        <dbReference type="ChEBI" id="CHEBI:15378"/>
        <dbReference type="ChEBI" id="CHEBI:29969"/>
        <dbReference type="ChEBI" id="CHEBI:64479"/>
        <dbReference type="ChEBI" id="CHEBI:78463"/>
        <dbReference type="ChEBI" id="CHEBI:78809"/>
        <dbReference type="EC" id="2.3.1.181"/>
    </reaction>
</comment>
<dbReference type="KEGG" id="nyu:D7D52_22435"/>
<dbReference type="PIRSF" id="PIRSF016262">
    <property type="entry name" value="LPLase"/>
    <property type="match status" value="1"/>
</dbReference>
<dbReference type="NCBIfam" id="NF010925">
    <property type="entry name" value="PRK14345.1"/>
    <property type="match status" value="1"/>
</dbReference>
<protein>
    <recommendedName>
        <fullName evidence="5 6">Octanoyltransferase</fullName>
        <ecNumber evidence="5 6">2.3.1.181</ecNumber>
    </recommendedName>
    <alternativeName>
        <fullName evidence="5">Lipoate-protein ligase B</fullName>
    </alternativeName>
    <alternativeName>
        <fullName evidence="5">Lipoyl/octanoyl transferase</fullName>
    </alternativeName>
    <alternativeName>
        <fullName evidence="5">Octanoyl-[acyl-carrier-protein]-protein N-octanoyltransferase</fullName>
    </alternativeName>
</protein>
<keyword evidence="12" id="KW-1185">Reference proteome</keyword>
<feature type="site" description="Lowers pKa of active site Cys" evidence="5 9">
    <location>
        <position position="146"/>
    </location>
</feature>
<dbReference type="CDD" id="cd16444">
    <property type="entry name" value="LipB"/>
    <property type="match status" value="1"/>
</dbReference>
<sequence length="226" mass="24694">MTSRPLLLIDDTDRLTEYSAAMDRMQTLWQERVDDQRPDTLWLLTHEQTYTIGRRTPEAHLPAPETGIPVFTTNRGGQLTYHAPGQLVGYLIARLQPGEGVVDLIRDVEHRIVAALAELGIPAERRDTPPGSELLTGVWTRDTGRKITSIGMRVGRNVSTHGFALNVTGDLSPWKLAVACGMPDVDMTSVERELGNRPAPSMAQVAATVARVFEATPSAANNATAM</sequence>
<dbReference type="SUPFAM" id="SSF55681">
    <property type="entry name" value="Class II aaRS and biotin synthetases"/>
    <property type="match status" value="1"/>
</dbReference>
<evidence type="ECO:0000259" key="10">
    <source>
        <dbReference type="PROSITE" id="PS51733"/>
    </source>
</evidence>
<evidence type="ECO:0000256" key="6">
    <source>
        <dbReference type="PIRNR" id="PIRNR016262"/>
    </source>
</evidence>
<gene>
    <name evidence="5 11" type="primary">lipB</name>
    <name evidence="11" type="ORF">D7D52_22435</name>
</gene>
<dbReference type="HAMAP" id="MF_00013">
    <property type="entry name" value="LipB"/>
    <property type="match status" value="1"/>
</dbReference>
<comment type="miscellaneous">
    <text evidence="5">In the reaction, the free carboxyl group of octanoic acid is attached via an amide linkage to the epsilon-amino group of a specific lysine residue of lipoyl domains of lipoate-dependent enzymes.</text>
</comment>
<dbReference type="GO" id="GO:0033819">
    <property type="term" value="F:lipoyl(octanoyl) transferase activity"/>
    <property type="evidence" value="ECO:0007669"/>
    <property type="project" value="UniProtKB-EC"/>
</dbReference>
<comment type="subcellular location">
    <subcellularLocation>
        <location evidence="5">Cytoplasm</location>
    </subcellularLocation>
</comment>
<comment type="similarity">
    <text evidence="5 6">Belongs to the LipB family.</text>
</comment>
<accession>A0A386ZF48</accession>
<dbReference type="NCBIfam" id="TIGR00214">
    <property type="entry name" value="lipB"/>
    <property type="match status" value="1"/>
</dbReference>
<dbReference type="EC" id="2.3.1.181" evidence="5 6"/>
<feature type="binding site" evidence="5 8">
    <location>
        <begin position="149"/>
        <end position="151"/>
    </location>
    <ligand>
        <name>substrate</name>
    </ligand>
</feature>
<dbReference type="InterPro" id="IPR004143">
    <property type="entry name" value="BPL_LPL_catalytic"/>
</dbReference>
<evidence type="ECO:0000256" key="8">
    <source>
        <dbReference type="PIRSR" id="PIRSR016262-2"/>
    </source>
</evidence>
<dbReference type="OrthoDB" id="9787061at2"/>
<dbReference type="Gene3D" id="3.30.930.10">
    <property type="entry name" value="Bira Bifunctional Protein, Domain 2"/>
    <property type="match status" value="1"/>
</dbReference>
<dbReference type="RefSeq" id="WP_120739349.1">
    <property type="nucleotide sequence ID" value="NZ_CP032568.1"/>
</dbReference>
<comment type="function">
    <text evidence="4 5 6">Catalyzes the transfer of endogenously produced octanoic acid from octanoyl-acyl-carrier-protein onto the lipoyl domains of lipoate-dependent enzymes. Lipoyl-ACP can also act as a substrate although octanoyl-ACP is likely to be the physiological substrate.</text>
</comment>
<feature type="binding site" evidence="5 8">
    <location>
        <begin position="75"/>
        <end position="82"/>
    </location>
    <ligand>
        <name>substrate</name>
    </ligand>
</feature>
<reference evidence="11 12" key="1">
    <citation type="submission" date="2018-09" db="EMBL/GenBank/DDBJ databases">
        <title>Nocardia yunnanensis sp. nov., an actinomycete isolated from a soil sample.</title>
        <authorList>
            <person name="Zhang J."/>
        </authorList>
    </citation>
    <scope>NUCLEOTIDE SEQUENCE [LARGE SCALE GENOMIC DNA]</scope>
    <source>
        <strain evidence="11 12">CFHS0054</strain>
    </source>
</reference>
<dbReference type="PANTHER" id="PTHR10993:SF7">
    <property type="entry name" value="LIPOYLTRANSFERASE 2, MITOCHONDRIAL-RELATED"/>
    <property type="match status" value="1"/>
</dbReference>
<dbReference type="PROSITE" id="PS01313">
    <property type="entry name" value="LIPB"/>
    <property type="match status" value="1"/>
</dbReference>
<dbReference type="PANTHER" id="PTHR10993">
    <property type="entry name" value="OCTANOYLTRANSFERASE"/>
    <property type="match status" value="1"/>
</dbReference>
<evidence type="ECO:0000256" key="5">
    <source>
        <dbReference type="HAMAP-Rule" id="MF_00013"/>
    </source>
</evidence>
<dbReference type="UniPathway" id="UPA00538">
    <property type="reaction ID" value="UER00592"/>
</dbReference>
<evidence type="ECO:0000256" key="4">
    <source>
        <dbReference type="ARBA" id="ARBA00024732"/>
    </source>
</evidence>
<evidence type="ECO:0000313" key="12">
    <source>
        <dbReference type="Proteomes" id="UP000267164"/>
    </source>
</evidence>
<dbReference type="InterPro" id="IPR020605">
    <property type="entry name" value="Octanoyltransferase_CS"/>
</dbReference>
<evidence type="ECO:0000256" key="2">
    <source>
        <dbReference type="ARBA" id="ARBA00022679"/>
    </source>
</evidence>
<dbReference type="Proteomes" id="UP000267164">
    <property type="component" value="Chromosome"/>
</dbReference>
<keyword evidence="5" id="KW-0963">Cytoplasm</keyword>
<evidence type="ECO:0000313" key="11">
    <source>
        <dbReference type="EMBL" id="AYF76138.1"/>
    </source>
</evidence>
<evidence type="ECO:0000256" key="3">
    <source>
        <dbReference type="ARBA" id="ARBA00023315"/>
    </source>
</evidence>
<name>A0A386ZF48_9NOCA</name>
<keyword evidence="3 5" id="KW-0012">Acyltransferase</keyword>
<evidence type="ECO:0000256" key="9">
    <source>
        <dbReference type="PIRSR" id="PIRSR016262-3"/>
    </source>
</evidence>
<organism evidence="11 12">
    <name type="scientific">Nocardia yunnanensis</name>
    <dbReference type="NCBI Taxonomy" id="2382165"/>
    <lineage>
        <taxon>Bacteria</taxon>
        <taxon>Bacillati</taxon>
        <taxon>Actinomycetota</taxon>
        <taxon>Actinomycetes</taxon>
        <taxon>Mycobacteriales</taxon>
        <taxon>Nocardiaceae</taxon>
        <taxon>Nocardia</taxon>
    </lineage>
</organism>
<comment type="pathway">
    <text evidence="1 5 6">Protein modification; protein lipoylation via endogenous pathway; protein N(6)-(lipoyl)lysine from octanoyl-[acyl-carrier-protein]: step 1/2.</text>
</comment>
<dbReference type="GO" id="GO:0009249">
    <property type="term" value="P:protein lipoylation"/>
    <property type="evidence" value="ECO:0007669"/>
    <property type="project" value="InterPro"/>
</dbReference>
<evidence type="ECO:0000256" key="1">
    <source>
        <dbReference type="ARBA" id="ARBA00004821"/>
    </source>
</evidence>
<dbReference type="PROSITE" id="PS51733">
    <property type="entry name" value="BPL_LPL_CATALYTIC"/>
    <property type="match status" value="1"/>
</dbReference>
<dbReference type="AlphaFoldDB" id="A0A386ZF48"/>
<dbReference type="GO" id="GO:0005737">
    <property type="term" value="C:cytoplasm"/>
    <property type="evidence" value="ECO:0007669"/>
    <property type="project" value="UniProtKB-SubCell"/>
</dbReference>
<dbReference type="Pfam" id="PF21948">
    <property type="entry name" value="LplA-B_cat"/>
    <property type="match status" value="1"/>
</dbReference>
<dbReference type="EMBL" id="CP032568">
    <property type="protein sequence ID" value="AYF76138.1"/>
    <property type="molecule type" value="Genomic_DNA"/>
</dbReference>